<dbReference type="AlphaFoldDB" id="A0A135I8Z0"/>
<comment type="caution">
    <text evidence="1">The sequence shown here is derived from an EMBL/GenBank/DDBJ whole genome shotgun (WGS) entry which is preliminary data.</text>
</comment>
<proteinExistence type="predicted"/>
<protein>
    <submittedName>
        <fullName evidence="1">Uncharacterized protein</fullName>
    </submittedName>
</protein>
<gene>
    <name evidence="1" type="ORF">ATN88_18285</name>
</gene>
<name>A0A135I8Z0_9GAMM</name>
<evidence type="ECO:0000313" key="2">
    <source>
        <dbReference type="Proteomes" id="UP000070529"/>
    </source>
</evidence>
<evidence type="ECO:0000313" key="1">
    <source>
        <dbReference type="EMBL" id="KXF81916.1"/>
    </source>
</evidence>
<reference evidence="1 2" key="1">
    <citation type="submission" date="2015-11" db="EMBL/GenBank/DDBJ databases">
        <title>Genomic Taxonomy of the Vibrionaceae.</title>
        <authorList>
            <person name="Gomez-Gil B."/>
            <person name="Enciso-Ibarra J."/>
        </authorList>
    </citation>
    <scope>NUCLEOTIDE SEQUENCE [LARGE SCALE GENOMIC DNA]</scope>
    <source>
        <strain evidence="1 2">CAIM 912</strain>
    </source>
</reference>
<accession>A0A135I8Z0</accession>
<dbReference type="Proteomes" id="UP000070529">
    <property type="component" value="Unassembled WGS sequence"/>
</dbReference>
<organism evidence="1 2">
    <name type="scientific">Enterovibrio coralii</name>
    <dbReference type="NCBI Taxonomy" id="294935"/>
    <lineage>
        <taxon>Bacteria</taxon>
        <taxon>Pseudomonadati</taxon>
        <taxon>Pseudomonadota</taxon>
        <taxon>Gammaproteobacteria</taxon>
        <taxon>Vibrionales</taxon>
        <taxon>Vibrionaceae</taxon>
        <taxon>Enterovibrio</taxon>
    </lineage>
</organism>
<keyword evidence="2" id="KW-1185">Reference proteome</keyword>
<sequence length="111" mass="12755">MRSWRDFKAFIATMSVELSILKYFAVALDSQLIFSQKCSFRPAQILYIQGSLGIRNRDGDGGSYKDQTHYLCLGLPPSSLHNATFCHTELWRCWLFDRFIAVAYFGSLVFV</sequence>
<dbReference type="EMBL" id="LNTY01000032">
    <property type="protein sequence ID" value="KXF81916.1"/>
    <property type="molecule type" value="Genomic_DNA"/>
</dbReference>